<dbReference type="Proteomes" id="UP000239563">
    <property type="component" value="Chromosome XV"/>
</dbReference>
<evidence type="ECO:0000256" key="7">
    <source>
        <dbReference type="RuleBase" id="RU003707"/>
    </source>
</evidence>
<protein>
    <recommendedName>
        <fullName evidence="6">Probable enoyl-CoA hydratase, mitochondrial</fullName>
        <ecNumber evidence="2">4.2.1.17</ecNumber>
    </recommendedName>
</protein>
<comment type="similarity">
    <text evidence="1 7">Belongs to the enoyl-CoA hydratase/isomerase family.</text>
</comment>
<dbReference type="EMBL" id="LT795068">
    <property type="protein sequence ID" value="SJX65028.1"/>
    <property type="molecule type" value="Genomic_DNA"/>
</dbReference>
<accession>A0A2N8UJS9</accession>
<dbReference type="InterPro" id="IPR018376">
    <property type="entry name" value="Enoyl-CoA_hyd/isom_CS"/>
</dbReference>
<reference evidence="8 9" key="1">
    <citation type="submission" date="2017-02" db="EMBL/GenBank/DDBJ databases">
        <authorList>
            <person name="Peterson S.W."/>
        </authorList>
    </citation>
    <scope>NUCLEOTIDE SEQUENCE [LARGE SCALE GENOMIC DNA]</scope>
    <source>
        <strain evidence="8 9">SRS1_H2-8</strain>
    </source>
</reference>
<evidence type="ECO:0000256" key="6">
    <source>
        <dbReference type="ARBA" id="ARBA00073937"/>
    </source>
</evidence>
<keyword evidence="3" id="KW-0276">Fatty acid metabolism</keyword>
<gene>
    <name evidence="8" type="ORF">SRS1_15854</name>
</gene>
<keyword evidence="5" id="KW-0456">Lyase</keyword>
<sequence length="296" mass="31473">MLASTVRTALRTSAPRVAALPSTRSLSTSLPRLSSAAAKEYQNILVSSPAKGVTLITLNRPKALNALNSALFHELNEATEIADNDPEVGAIVLTGSEKAFAAGADIKEMKDKQYADAYKTNFLGHWTKLTTVRKPIIAAVSGFALGGGCELAMMCDIILASPTANFGQPEINLGVIPGAGGTQRLTKAVGKSTAMEMVLTGRNFSADDAERRGLISRVVREGSVVDEAVKVASTIAKKGQIAVQAAKEGVNASFELSLQEGTRFERRLFQSLFATKDQKEGMGAFAEKRKANFTHE</sequence>
<dbReference type="CDD" id="cd06558">
    <property type="entry name" value="crotonase-like"/>
    <property type="match status" value="1"/>
</dbReference>
<dbReference type="InterPro" id="IPR014748">
    <property type="entry name" value="Enoyl-CoA_hydra_C"/>
</dbReference>
<dbReference type="PROSITE" id="PS00166">
    <property type="entry name" value="ENOYL_COA_HYDRATASE"/>
    <property type="match status" value="1"/>
</dbReference>
<dbReference type="InterPro" id="IPR001753">
    <property type="entry name" value="Enoyl-CoA_hydra/iso"/>
</dbReference>
<dbReference type="GO" id="GO:0006635">
    <property type="term" value="P:fatty acid beta-oxidation"/>
    <property type="evidence" value="ECO:0007669"/>
    <property type="project" value="TreeGrafter"/>
</dbReference>
<proteinExistence type="inferred from homology"/>
<dbReference type="Gene3D" id="1.10.12.10">
    <property type="entry name" value="Lyase 2-enoyl-coa Hydratase, Chain A, domain 2"/>
    <property type="match status" value="1"/>
</dbReference>
<evidence type="ECO:0000313" key="9">
    <source>
        <dbReference type="Proteomes" id="UP000239563"/>
    </source>
</evidence>
<dbReference type="FunFam" id="1.10.12.10:FF:000001">
    <property type="entry name" value="Probable enoyl-CoA hydratase, mitochondrial"/>
    <property type="match status" value="1"/>
</dbReference>
<evidence type="ECO:0000256" key="3">
    <source>
        <dbReference type="ARBA" id="ARBA00022832"/>
    </source>
</evidence>
<dbReference type="SUPFAM" id="SSF52096">
    <property type="entry name" value="ClpP/crotonase"/>
    <property type="match status" value="1"/>
</dbReference>
<dbReference type="EC" id="4.2.1.17" evidence="2"/>
<dbReference type="Pfam" id="PF00378">
    <property type="entry name" value="ECH_1"/>
    <property type="match status" value="1"/>
</dbReference>
<evidence type="ECO:0000256" key="1">
    <source>
        <dbReference type="ARBA" id="ARBA00005254"/>
    </source>
</evidence>
<name>A0A2N8UJS9_9BASI</name>
<dbReference type="Gene3D" id="3.90.226.10">
    <property type="entry name" value="2-enoyl-CoA Hydratase, Chain A, domain 1"/>
    <property type="match status" value="1"/>
</dbReference>
<evidence type="ECO:0000256" key="2">
    <source>
        <dbReference type="ARBA" id="ARBA00012076"/>
    </source>
</evidence>
<evidence type="ECO:0000256" key="5">
    <source>
        <dbReference type="ARBA" id="ARBA00023239"/>
    </source>
</evidence>
<dbReference type="GO" id="GO:0005739">
    <property type="term" value="C:mitochondrion"/>
    <property type="evidence" value="ECO:0007669"/>
    <property type="project" value="TreeGrafter"/>
</dbReference>
<keyword evidence="4" id="KW-0443">Lipid metabolism</keyword>
<dbReference type="FunFam" id="3.90.226.10:FF:000019">
    <property type="entry name" value="Enoyl-CoA hydratase, mitochondrial"/>
    <property type="match status" value="1"/>
</dbReference>
<dbReference type="PANTHER" id="PTHR11941:SF54">
    <property type="entry name" value="ENOYL-COA HYDRATASE, MITOCHONDRIAL"/>
    <property type="match status" value="1"/>
</dbReference>
<dbReference type="PANTHER" id="PTHR11941">
    <property type="entry name" value="ENOYL-COA HYDRATASE-RELATED"/>
    <property type="match status" value="1"/>
</dbReference>
<dbReference type="InterPro" id="IPR029045">
    <property type="entry name" value="ClpP/crotonase-like_dom_sf"/>
</dbReference>
<dbReference type="AlphaFoldDB" id="A0A2N8UJS9"/>
<evidence type="ECO:0000256" key="4">
    <source>
        <dbReference type="ARBA" id="ARBA00023098"/>
    </source>
</evidence>
<evidence type="ECO:0000313" key="8">
    <source>
        <dbReference type="EMBL" id="SJX65028.1"/>
    </source>
</evidence>
<dbReference type="GO" id="GO:0004300">
    <property type="term" value="F:enoyl-CoA hydratase activity"/>
    <property type="evidence" value="ECO:0007669"/>
    <property type="project" value="UniProtKB-EC"/>
</dbReference>
<organism evidence="8 9">
    <name type="scientific">Sporisorium reilianum f. sp. reilianum</name>
    <dbReference type="NCBI Taxonomy" id="72559"/>
    <lineage>
        <taxon>Eukaryota</taxon>
        <taxon>Fungi</taxon>
        <taxon>Dikarya</taxon>
        <taxon>Basidiomycota</taxon>
        <taxon>Ustilaginomycotina</taxon>
        <taxon>Ustilaginomycetes</taxon>
        <taxon>Ustilaginales</taxon>
        <taxon>Ustilaginaceae</taxon>
        <taxon>Sporisorium</taxon>
    </lineage>
</organism>